<proteinExistence type="predicted"/>
<dbReference type="OrthoDB" id="413361at2759"/>
<name>A0A9Q3ERL9_9BASI</name>
<reference evidence="1" key="1">
    <citation type="submission" date="2021-03" db="EMBL/GenBank/DDBJ databases">
        <title>Draft genome sequence of rust myrtle Austropuccinia psidii MF-1, a brazilian biotype.</title>
        <authorList>
            <person name="Quecine M.C."/>
            <person name="Pachon D.M.R."/>
            <person name="Bonatelli M.L."/>
            <person name="Correr F.H."/>
            <person name="Franceschini L.M."/>
            <person name="Leite T.F."/>
            <person name="Margarido G.R.A."/>
            <person name="Almeida C.A."/>
            <person name="Ferrarezi J.A."/>
            <person name="Labate C.A."/>
        </authorList>
    </citation>
    <scope>NUCLEOTIDE SEQUENCE</scope>
    <source>
        <strain evidence="1">MF-1</strain>
    </source>
</reference>
<protein>
    <submittedName>
        <fullName evidence="1">Uncharacterized protein</fullName>
    </submittedName>
</protein>
<dbReference type="EMBL" id="AVOT02032266">
    <property type="protein sequence ID" value="MBW0526019.1"/>
    <property type="molecule type" value="Genomic_DNA"/>
</dbReference>
<keyword evidence="2" id="KW-1185">Reference proteome</keyword>
<gene>
    <name evidence="1" type="ORF">O181_065734</name>
</gene>
<organism evidence="1 2">
    <name type="scientific">Austropuccinia psidii MF-1</name>
    <dbReference type="NCBI Taxonomy" id="1389203"/>
    <lineage>
        <taxon>Eukaryota</taxon>
        <taxon>Fungi</taxon>
        <taxon>Dikarya</taxon>
        <taxon>Basidiomycota</taxon>
        <taxon>Pucciniomycotina</taxon>
        <taxon>Pucciniomycetes</taxon>
        <taxon>Pucciniales</taxon>
        <taxon>Sphaerophragmiaceae</taxon>
        <taxon>Austropuccinia</taxon>
    </lineage>
</organism>
<sequence length="144" mass="16656">MFSESMTIVKQDRTFRIFDNNQLIPSGKIVNKLMIYSFAKHTYLLNTVNNQPYWSTRNQISFHHKEIFSNNKEQLFDFPEHSKDKTLADHHPTEVEAVLPVDDSSTARNDQHATTRPIKKIRVTGNCHPTSISSSIHHEQSGYT</sequence>
<accession>A0A9Q3ERL9</accession>
<dbReference type="AlphaFoldDB" id="A0A9Q3ERL9"/>
<comment type="caution">
    <text evidence="1">The sequence shown here is derived from an EMBL/GenBank/DDBJ whole genome shotgun (WGS) entry which is preliminary data.</text>
</comment>
<evidence type="ECO:0000313" key="2">
    <source>
        <dbReference type="Proteomes" id="UP000765509"/>
    </source>
</evidence>
<dbReference type="Proteomes" id="UP000765509">
    <property type="component" value="Unassembled WGS sequence"/>
</dbReference>
<evidence type="ECO:0000313" key="1">
    <source>
        <dbReference type="EMBL" id="MBW0526019.1"/>
    </source>
</evidence>